<comment type="caution">
    <text evidence="1">The sequence shown here is derived from an EMBL/GenBank/DDBJ whole genome shotgun (WGS) entry which is preliminary data.</text>
</comment>
<keyword evidence="2" id="KW-1185">Reference proteome</keyword>
<dbReference type="Proteomes" id="UP001497497">
    <property type="component" value="Unassembled WGS sequence"/>
</dbReference>
<accession>A0AAV2HRZ4</accession>
<gene>
    <name evidence="1" type="ORF">GSLYS_00010799001</name>
</gene>
<proteinExistence type="predicted"/>
<organism evidence="1 2">
    <name type="scientific">Lymnaea stagnalis</name>
    <name type="common">Great pond snail</name>
    <name type="synonym">Helix stagnalis</name>
    <dbReference type="NCBI Taxonomy" id="6523"/>
    <lineage>
        <taxon>Eukaryota</taxon>
        <taxon>Metazoa</taxon>
        <taxon>Spiralia</taxon>
        <taxon>Lophotrochozoa</taxon>
        <taxon>Mollusca</taxon>
        <taxon>Gastropoda</taxon>
        <taxon>Heterobranchia</taxon>
        <taxon>Euthyneura</taxon>
        <taxon>Panpulmonata</taxon>
        <taxon>Hygrophila</taxon>
        <taxon>Lymnaeoidea</taxon>
        <taxon>Lymnaeidae</taxon>
        <taxon>Lymnaea</taxon>
    </lineage>
</organism>
<evidence type="ECO:0000313" key="2">
    <source>
        <dbReference type="Proteomes" id="UP001497497"/>
    </source>
</evidence>
<dbReference type="AlphaFoldDB" id="A0AAV2HRZ4"/>
<protein>
    <submittedName>
        <fullName evidence="1">Uncharacterized protein</fullName>
    </submittedName>
</protein>
<dbReference type="EMBL" id="CAXITT010000242">
    <property type="protein sequence ID" value="CAL1536886.1"/>
    <property type="molecule type" value="Genomic_DNA"/>
</dbReference>
<reference evidence="1 2" key="1">
    <citation type="submission" date="2024-04" db="EMBL/GenBank/DDBJ databases">
        <authorList>
            <consortium name="Genoscope - CEA"/>
            <person name="William W."/>
        </authorList>
    </citation>
    <scope>NUCLEOTIDE SEQUENCE [LARGE SCALE GENOMIC DNA]</scope>
</reference>
<dbReference type="InterPro" id="IPR035897">
    <property type="entry name" value="Toll_tir_struct_dom_sf"/>
</dbReference>
<dbReference type="Gene3D" id="3.40.50.10140">
    <property type="entry name" value="Toll/interleukin-1 receptor homology (TIR) domain"/>
    <property type="match status" value="1"/>
</dbReference>
<evidence type="ECO:0000313" key="1">
    <source>
        <dbReference type="EMBL" id="CAL1536886.1"/>
    </source>
</evidence>
<name>A0AAV2HRZ4_LYMST</name>
<sequence>MAREEAVNTGRSVLVFLFLDDIPTSEMSMEVVSYIKTSTYIAYPKDDQHKETFWDKLANDIRAP</sequence>
<dbReference type="SUPFAM" id="SSF52200">
    <property type="entry name" value="Toll/Interleukin receptor TIR domain"/>
    <property type="match status" value="1"/>
</dbReference>